<organism evidence="1 2">
    <name type="scientific">Populus alba</name>
    <name type="common">White poplar</name>
    <dbReference type="NCBI Taxonomy" id="43335"/>
    <lineage>
        <taxon>Eukaryota</taxon>
        <taxon>Viridiplantae</taxon>
        <taxon>Streptophyta</taxon>
        <taxon>Embryophyta</taxon>
        <taxon>Tracheophyta</taxon>
        <taxon>Spermatophyta</taxon>
        <taxon>Magnoliopsida</taxon>
        <taxon>eudicotyledons</taxon>
        <taxon>Gunneridae</taxon>
        <taxon>Pentapetalae</taxon>
        <taxon>rosids</taxon>
        <taxon>fabids</taxon>
        <taxon>Malpighiales</taxon>
        <taxon>Salicaceae</taxon>
        <taxon>Saliceae</taxon>
        <taxon>Populus</taxon>
    </lineage>
</organism>
<gene>
    <name evidence="1" type="ORF">D5086_033580</name>
</gene>
<proteinExistence type="predicted"/>
<dbReference type="Proteomes" id="UP000309997">
    <property type="component" value="Unassembled WGS sequence"/>
</dbReference>
<sequence length="125" mass="14465">MLATSTWLRTRRSRRVLLLLFSPILLPFLCATLPILWAAELCVSLCHRVRRKKDEDGEDRLRRCEEGFCDCECEEEEEKEVGLLQRPRLVSSSCELILRALTFMIQLRGVCGAADRIARVTRNEN</sequence>
<protein>
    <submittedName>
        <fullName evidence="1">Uncharacterized protein</fullName>
    </submittedName>
</protein>
<accession>A0ACC4AHW3</accession>
<keyword evidence="2" id="KW-1185">Reference proteome</keyword>
<evidence type="ECO:0000313" key="1">
    <source>
        <dbReference type="EMBL" id="KAL3565534.1"/>
    </source>
</evidence>
<reference evidence="1 2" key="1">
    <citation type="journal article" date="2024" name="Plant Biotechnol. J.">
        <title>Genome and CRISPR/Cas9 system of a widespread forest tree (Populus alba) in the world.</title>
        <authorList>
            <person name="Liu Y.J."/>
            <person name="Jiang P.F."/>
            <person name="Han X.M."/>
            <person name="Li X.Y."/>
            <person name="Wang H.M."/>
            <person name="Wang Y.J."/>
            <person name="Wang X.X."/>
            <person name="Zeng Q.Y."/>
        </authorList>
    </citation>
    <scope>NUCLEOTIDE SEQUENCE [LARGE SCALE GENOMIC DNA]</scope>
    <source>
        <strain evidence="2">cv. PAL-ZL1</strain>
    </source>
</reference>
<name>A0ACC4AHW3_POPAL</name>
<dbReference type="EMBL" id="RCHU02000019">
    <property type="protein sequence ID" value="KAL3565534.1"/>
    <property type="molecule type" value="Genomic_DNA"/>
</dbReference>
<comment type="caution">
    <text evidence="1">The sequence shown here is derived from an EMBL/GenBank/DDBJ whole genome shotgun (WGS) entry which is preliminary data.</text>
</comment>
<evidence type="ECO:0000313" key="2">
    <source>
        <dbReference type="Proteomes" id="UP000309997"/>
    </source>
</evidence>